<reference evidence="1 2" key="1">
    <citation type="submission" date="2017-04" db="EMBL/GenBank/DDBJ databases">
        <title>Draft genome sequence of Zooshikella ganghwensis VG4 isolated from Red Sea sediments.</title>
        <authorList>
            <person name="Rehman Z."/>
            <person name="Alam I."/>
            <person name="Kamau A."/>
            <person name="Bajic V."/>
            <person name="Leiknes T."/>
        </authorList>
    </citation>
    <scope>NUCLEOTIDE SEQUENCE [LARGE SCALE GENOMIC DNA]</scope>
    <source>
        <strain evidence="1 2">VG4</strain>
    </source>
</reference>
<name>A0A4P9VML4_9GAMM</name>
<keyword evidence="2" id="KW-1185">Reference proteome</keyword>
<dbReference type="EMBL" id="NDXW01000001">
    <property type="protein sequence ID" value="RDH44648.1"/>
    <property type="molecule type" value="Genomic_DNA"/>
</dbReference>
<organism evidence="1 2">
    <name type="scientific">Zooshikella ganghwensis</name>
    <dbReference type="NCBI Taxonomy" id="202772"/>
    <lineage>
        <taxon>Bacteria</taxon>
        <taxon>Pseudomonadati</taxon>
        <taxon>Pseudomonadota</taxon>
        <taxon>Gammaproteobacteria</taxon>
        <taxon>Oceanospirillales</taxon>
        <taxon>Zooshikellaceae</taxon>
        <taxon>Zooshikella</taxon>
    </lineage>
</organism>
<evidence type="ECO:0000313" key="2">
    <source>
        <dbReference type="Proteomes" id="UP000257039"/>
    </source>
</evidence>
<dbReference type="AlphaFoldDB" id="A0A4P9VML4"/>
<dbReference type="Proteomes" id="UP000257039">
    <property type="component" value="Unassembled WGS sequence"/>
</dbReference>
<accession>A0A4P9VML4</accession>
<proteinExistence type="predicted"/>
<comment type="caution">
    <text evidence="1">The sequence shown here is derived from an EMBL/GenBank/DDBJ whole genome shotgun (WGS) entry which is preliminary data.</text>
</comment>
<protein>
    <submittedName>
        <fullName evidence="1">Uncharacterized protein</fullName>
    </submittedName>
</protein>
<evidence type="ECO:0000313" key="1">
    <source>
        <dbReference type="EMBL" id="RDH44648.1"/>
    </source>
</evidence>
<sequence>MSLKKSRTHLIKSFAEVIDSGEYWIRYCLKKTGECFITGEAPAQLKSGELRAVEDKTLLTDPHIQTLRTTFNAQLVEDAA</sequence>
<gene>
    <name evidence="1" type="ORF">B9G39_15065</name>
</gene>